<keyword evidence="4" id="KW-1185">Reference proteome</keyword>
<dbReference type="GO" id="GO:0003824">
    <property type="term" value="F:catalytic activity"/>
    <property type="evidence" value="ECO:0007669"/>
    <property type="project" value="UniProtKB-ARBA"/>
</dbReference>
<accession>A0A5C8PJJ3</accession>
<gene>
    <name evidence="3" type="ORF">FHP25_19550</name>
</gene>
<name>A0A5C8PJJ3_9HYPH</name>
<dbReference type="OrthoDB" id="7957667at2"/>
<dbReference type="InterPro" id="IPR029045">
    <property type="entry name" value="ClpP/crotonase-like_dom_sf"/>
</dbReference>
<dbReference type="PANTHER" id="PTHR43802:SF1">
    <property type="entry name" value="IP11341P-RELATED"/>
    <property type="match status" value="1"/>
</dbReference>
<dbReference type="Gene3D" id="3.90.226.10">
    <property type="entry name" value="2-enoyl-CoA Hydratase, Chain A, domain 1"/>
    <property type="match status" value="1"/>
</dbReference>
<dbReference type="Gene3D" id="1.10.12.10">
    <property type="entry name" value="Lyase 2-enoyl-coa Hydratase, Chain A, domain 2"/>
    <property type="match status" value="1"/>
</dbReference>
<dbReference type="InterPro" id="IPR014748">
    <property type="entry name" value="Enoyl-CoA_hydra_C"/>
</dbReference>
<dbReference type="InterPro" id="IPR001753">
    <property type="entry name" value="Enoyl-CoA_hydra/iso"/>
</dbReference>
<feature type="region of interest" description="Disordered" evidence="2">
    <location>
        <begin position="223"/>
        <end position="247"/>
    </location>
</feature>
<dbReference type="AlphaFoldDB" id="A0A5C8PJJ3"/>
<evidence type="ECO:0000313" key="3">
    <source>
        <dbReference type="EMBL" id="TXL73849.1"/>
    </source>
</evidence>
<dbReference type="Proteomes" id="UP000321638">
    <property type="component" value="Unassembled WGS sequence"/>
</dbReference>
<dbReference type="RefSeq" id="WP_147848644.1">
    <property type="nucleotide sequence ID" value="NZ_DATAJT010000492.1"/>
</dbReference>
<evidence type="ECO:0000256" key="2">
    <source>
        <dbReference type="SAM" id="MobiDB-lite"/>
    </source>
</evidence>
<proteinExistence type="inferred from homology"/>
<dbReference type="PANTHER" id="PTHR43802">
    <property type="entry name" value="ENOYL-COA HYDRATASE"/>
    <property type="match status" value="1"/>
</dbReference>
<dbReference type="SUPFAM" id="SSF52096">
    <property type="entry name" value="ClpP/crotonase"/>
    <property type="match status" value="1"/>
</dbReference>
<comment type="similarity">
    <text evidence="1">Belongs to the enoyl-CoA hydratase/isomerase family.</text>
</comment>
<evidence type="ECO:0000256" key="1">
    <source>
        <dbReference type="ARBA" id="ARBA00005254"/>
    </source>
</evidence>
<reference evidence="3 4" key="1">
    <citation type="submission" date="2019-06" db="EMBL/GenBank/DDBJ databases">
        <title>New taxonomy in bacterial strain CC-CFT640, isolated from vineyard.</title>
        <authorList>
            <person name="Lin S.-Y."/>
            <person name="Tsai C.-F."/>
            <person name="Young C.-C."/>
        </authorList>
    </citation>
    <scope>NUCLEOTIDE SEQUENCE [LARGE SCALE GENOMIC DNA]</scope>
    <source>
        <strain evidence="3 4">CC-CFT640</strain>
    </source>
</reference>
<evidence type="ECO:0000313" key="4">
    <source>
        <dbReference type="Proteomes" id="UP000321638"/>
    </source>
</evidence>
<dbReference type="EMBL" id="VDUZ01000022">
    <property type="protein sequence ID" value="TXL73849.1"/>
    <property type="molecule type" value="Genomic_DNA"/>
</dbReference>
<organism evidence="3 4">
    <name type="scientific">Vineibacter terrae</name>
    <dbReference type="NCBI Taxonomy" id="2586908"/>
    <lineage>
        <taxon>Bacteria</taxon>
        <taxon>Pseudomonadati</taxon>
        <taxon>Pseudomonadota</taxon>
        <taxon>Alphaproteobacteria</taxon>
        <taxon>Hyphomicrobiales</taxon>
        <taxon>Vineibacter</taxon>
    </lineage>
</organism>
<protein>
    <submittedName>
        <fullName evidence="3">Enoyl-CoA hydratase</fullName>
    </submittedName>
</protein>
<dbReference type="Pfam" id="PF00378">
    <property type="entry name" value="ECH_1"/>
    <property type="match status" value="1"/>
</dbReference>
<dbReference type="CDD" id="cd06558">
    <property type="entry name" value="crotonase-like"/>
    <property type="match status" value="1"/>
</dbReference>
<comment type="caution">
    <text evidence="3">The sequence shown here is derived from an EMBL/GenBank/DDBJ whole genome shotgun (WGS) entry which is preliminary data.</text>
</comment>
<sequence>MADVVTVTRDGAVSIFTINRPEKGNAISRQVALDLQERFAEFDADDSQLVAVITGAGEKAFSVGADVTDLPELWRCVPTLGVQTEKPVIAATSGWCVGGAMVVVMMADLAIASETTRFSYPEAKLGFTGGIISGLPARIPHKIAMEIIMMCRPMEAQRAYEVGLVNKVVPAGKHVEEAVAWGHELAGFAPLVLKTIKRFVTQQVLPRGPSELMARAMVDLQRVRDSEDGQEGARAFKEKRTPKFKGR</sequence>